<proteinExistence type="predicted"/>
<dbReference type="EMBL" id="CM020620">
    <property type="protein sequence ID" value="KAK1868976.1"/>
    <property type="molecule type" value="Genomic_DNA"/>
</dbReference>
<reference evidence="1" key="1">
    <citation type="submission" date="2019-11" db="EMBL/GenBank/DDBJ databases">
        <title>Nori genome reveals adaptations in red seaweeds to the harsh intertidal environment.</title>
        <authorList>
            <person name="Wang D."/>
            <person name="Mao Y."/>
        </authorList>
    </citation>
    <scope>NUCLEOTIDE SEQUENCE</scope>
    <source>
        <tissue evidence="1">Gametophyte</tissue>
    </source>
</reference>
<evidence type="ECO:0000313" key="1">
    <source>
        <dbReference type="EMBL" id="KAK1868976.1"/>
    </source>
</evidence>
<sequence>MVKPHTGDGAAFPSRNSGGGGGGGSGGRDKSRGGGAAGRGKAHVKRPSTSRYGIMTEEARAAKKLKYSKSGRQELLNRKGAARGGKASGYARPGRLDDDGGGGSGSGSGSGGGGGGYGAGRAGGSGGYVGGHGGGNSAVVPHKSERREVLDAAKQLWEQLRLASTRSGSRRDAAAIAKERATASALVTKLLGMLAGRLQEFSLRHDGSRIIQWLLKRGTKAQRGAVAAELLAPPSAAALSVASGRLAMAAGRGGGGGGGGAGGSFAALPFVHTLLNDRYGTHLVVQLLRYGDNAARRTVGEAVRGHVSPRLRNPYAASAIDFGFQVVWPASLKRGLVLELLFAKQLRLLDAATKAAAAAAKRGAGAAAVTADAVPVEQGAANAEAAARENKKGAKKGRKHLMDIAADGGTTATAPSAGALDSFSDALALVDPVFQAAVVTSAAETLTSMAEKPEMLKRALVHAAIAEWFATAMPVPAYSAAVTDVATTLAPHLVELAFTRPGATAAVHIVRLLDARGRKRVLRAIKPHISDLAGDDCGHVVLLAIYAAVDDTKLVAKAVTAGLLTPLPGGDAPPVSRAKAAAAAATEAADRDMDVGADDEGEAAMDTSAPDAEGNVAGAGDDKDLDDGDGDDGDDGAADGGPRAAREQAALLALIRSKFPRLVLLHLLFPADTRYFHPSIYGPIWSDTPAHFGAPSRKDPAARRREVLAPFLAPLSAVMRRYAGTLLADGGSAPVVLGAAALDTTRAVTLDAVGAALAAPDVSNDGACGDGAADGLGACLASRPARRCLRALLTLAGPEGVNAVVAAMGVGGAARVAAAARPADPPVVGGVAFVVAVLERGRGGGDAVLAVARAVVALKKELLKGGGGDDVEARAALLATAKDILKAHRAM</sequence>
<accession>A0ACC3CG48</accession>
<gene>
    <name evidence="1" type="ORF">I4F81_011458</name>
</gene>
<comment type="caution">
    <text evidence="1">The sequence shown here is derived from an EMBL/GenBank/DDBJ whole genome shotgun (WGS) entry which is preliminary data.</text>
</comment>
<protein>
    <submittedName>
        <fullName evidence="1">Uncharacterized protein</fullName>
    </submittedName>
</protein>
<dbReference type="Proteomes" id="UP000798662">
    <property type="component" value="Chromosome 3"/>
</dbReference>
<keyword evidence="2" id="KW-1185">Reference proteome</keyword>
<evidence type="ECO:0000313" key="2">
    <source>
        <dbReference type="Proteomes" id="UP000798662"/>
    </source>
</evidence>
<organism evidence="1 2">
    <name type="scientific">Pyropia yezoensis</name>
    <name type="common">Susabi-nori</name>
    <name type="synonym">Porphyra yezoensis</name>
    <dbReference type="NCBI Taxonomy" id="2788"/>
    <lineage>
        <taxon>Eukaryota</taxon>
        <taxon>Rhodophyta</taxon>
        <taxon>Bangiophyceae</taxon>
        <taxon>Bangiales</taxon>
        <taxon>Bangiaceae</taxon>
        <taxon>Pyropia</taxon>
    </lineage>
</organism>
<name>A0ACC3CG48_PYRYE</name>